<accession>A0A9J6FCW0</accession>
<keyword evidence="3" id="KW-1185">Reference proteome</keyword>
<protein>
    <submittedName>
        <fullName evidence="2">Uncharacterized protein</fullName>
    </submittedName>
</protein>
<sequence length="480" mass="51931">MFLEGILAVCMWREPRALLFSEECLVLCTTELTPPSRKLDLQGKCERSWEIHSLCAVILNKAYSSRDYYRLTTSLTLSENYDVEKEGNDTRASQPPMKHVPTLQALVPSIRTQGSLCLPPALIPAPACGWGIPAGGPPVLLATLDLALADQFVRATLPSVINLVVGALATDPSFTAAITAEVRRATSWVAEAVLFGEDLALPPALCETLEAVAEEEGPERMEVARETPVSAVDISRLSSTPLQTGKTSEETSGQAACLTFLGKSAFHPADSTENAEEADDPKVSDLDHAGPSSTESTDAAPFEVGAPEVIPSAEGSRQQVFNNLFEQSASVVLPSISWGYHRRDTDGIRNVAFTEMKWSTSPKVRELSTDAATSTESSHLVTTKVVDIDQNMQVSVSVMGRRVSVDAFHIRDDVATTEDVKTFLQSLHEIPICGGGPKDKCVSAGTSRERICRCMQSVATQKVPPSCSWEQHMQVVLKFI</sequence>
<proteinExistence type="predicted"/>
<name>A0A9J6FCW0_HAELO</name>
<dbReference type="VEuPathDB" id="VectorBase:HLOH_065405"/>
<evidence type="ECO:0000313" key="2">
    <source>
        <dbReference type="EMBL" id="KAH9360699.1"/>
    </source>
</evidence>
<evidence type="ECO:0000256" key="1">
    <source>
        <dbReference type="SAM" id="MobiDB-lite"/>
    </source>
</evidence>
<dbReference type="Proteomes" id="UP000821853">
    <property type="component" value="Chromosome 1"/>
</dbReference>
<feature type="region of interest" description="Disordered" evidence="1">
    <location>
        <begin position="214"/>
        <end position="253"/>
    </location>
</feature>
<organism evidence="2 3">
    <name type="scientific">Haemaphysalis longicornis</name>
    <name type="common">Bush tick</name>
    <dbReference type="NCBI Taxonomy" id="44386"/>
    <lineage>
        <taxon>Eukaryota</taxon>
        <taxon>Metazoa</taxon>
        <taxon>Ecdysozoa</taxon>
        <taxon>Arthropoda</taxon>
        <taxon>Chelicerata</taxon>
        <taxon>Arachnida</taxon>
        <taxon>Acari</taxon>
        <taxon>Parasitiformes</taxon>
        <taxon>Ixodida</taxon>
        <taxon>Ixodoidea</taxon>
        <taxon>Ixodidae</taxon>
        <taxon>Haemaphysalinae</taxon>
        <taxon>Haemaphysalis</taxon>
    </lineage>
</organism>
<reference evidence="2 3" key="1">
    <citation type="journal article" date="2020" name="Cell">
        <title>Large-Scale Comparative Analyses of Tick Genomes Elucidate Their Genetic Diversity and Vector Capacities.</title>
        <authorList>
            <consortium name="Tick Genome and Microbiome Consortium (TIGMIC)"/>
            <person name="Jia N."/>
            <person name="Wang J."/>
            <person name="Shi W."/>
            <person name="Du L."/>
            <person name="Sun Y."/>
            <person name="Zhan W."/>
            <person name="Jiang J.F."/>
            <person name="Wang Q."/>
            <person name="Zhang B."/>
            <person name="Ji P."/>
            <person name="Bell-Sakyi L."/>
            <person name="Cui X.M."/>
            <person name="Yuan T.T."/>
            <person name="Jiang B.G."/>
            <person name="Yang W.F."/>
            <person name="Lam T.T."/>
            <person name="Chang Q.C."/>
            <person name="Ding S.J."/>
            <person name="Wang X.J."/>
            <person name="Zhu J.G."/>
            <person name="Ruan X.D."/>
            <person name="Zhao L."/>
            <person name="Wei J.T."/>
            <person name="Ye R.Z."/>
            <person name="Que T.C."/>
            <person name="Du C.H."/>
            <person name="Zhou Y.H."/>
            <person name="Cheng J.X."/>
            <person name="Dai P.F."/>
            <person name="Guo W.B."/>
            <person name="Han X.H."/>
            <person name="Huang E.J."/>
            <person name="Li L.F."/>
            <person name="Wei W."/>
            <person name="Gao Y.C."/>
            <person name="Liu J.Z."/>
            <person name="Shao H.Z."/>
            <person name="Wang X."/>
            <person name="Wang C.C."/>
            <person name="Yang T.C."/>
            <person name="Huo Q.B."/>
            <person name="Li W."/>
            <person name="Chen H.Y."/>
            <person name="Chen S.E."/>
            <person name="Zhou L.G."/>
            <person name="Ni X.B."/>
            <person name="Tian J.H."/>
            <person name="Sheng Y."/>
            <person name="Liu T."/>
            <person name="Pan Y.S."/>
            <person name="Xia L.Y."/>
            <person name="Li J."/>
            <person name="Zhao F."/>
            <person name="Cao W.C."/>
        </authorList>
    </citation>
    <scope>NUCLEOTIDE SEQUENCE [LARGE SCALE GENOMIC DNA]</scope>
    <source>
        <strain evidence="2">HaeL-2018</strain>
    </source>
</reference>
<evidence type="ECO:0000313" key="3">
    <source>
        <dbReference type="Proteomes" id="UP000821853"/>
    </source>
</evidence>
<dbReference type="OrthoDB" id="10623022at2759"/>
<feature type="compositionally biased region" description="Polar residues" evidence="1">
    <location>
        <begin position="236"/>
        <end position="253"/>
    </location>
</feature>
<dbReference type="EMBL" id="JABSTR010000001">
    <property type="protein sequence ID" value="KAH9360699.1"/>
    <property type="molecule type" value="Genomic_DNA"/>
</dbReference>
<comment type="caution">
    <text evidence="2">The sequence shown here is derived from an EMBL/GenBank/DDBJ whole genome shotgun (WGS) entry which is preliminary data.</text>
</comment>
<gene>
    <name evidence="2" type="ORF">HPB48_011483</name>
</gene>
<feature type="region of interest" description="Disordered" evidence="1">
    <location>
        <begin position="269"/>
        <end position="303"/>
    </location>
</feature>
<dbReference type="AlphaFoldDB" id="A0A9J6FCW0"/>